<dbReference type="EMBL" id="JAPDOD010000034">
    <property type="protein sequence ID" value="MDA0164460.1"/>
    <property type="molecule type" value="Genomic_DNA"/>
</dbReference>
<gene>
    <name evidence="2" type="ORF">OM076_29590</name>
</gene>
<dbReference type="Pfam" id="PF01755">
    <property type="entry name" value="Glyco_transf_25"/>
    <property type="match status" value="1"/>
</dbReference>
<protein>
    <submittedName>
        <fullName evidence="2">Glycosyltransferase family 25 protein</fullName>
    </submittedName>
</protein>
<dbReference type="CDD" id="cd06532">
    <property type="entry name" value="Glyco_transf_25"/>
    <property type="match status" value="1"/>
</dbReference>
<comment type="caution">
    <text evidence="2">The sequence shown here is derived from an EMBL/GenBank/DDBJ whole genome shotgun (WGS) entry which is preliminary data.</text>
</comment>
<sequence>MKVFVVNLARRPDRRARMERILPRSWAVEYTTHWPGPRDGAAIRPAHLRGFALFDWQIDSHNAWWNRPLKLGEIGCAVSHWLCWQRAAAVHAERTLILEDDVTLVGGIEHALEMRLAELNALDPEWDLVYVGRWVLEPDSDARLSPSIVRPAYSYCTFAYMLSATGLAKLLDVGFERALIPVDELLPALYMPHPRADVRRRYPPRLNAYAFDPPLVTQLPKEVAGSDTEATGDYSGDLHPAALRLVGGTTDA</sequence>
<dbReference type="InterPro" id="IPR002654">
    <property type="entry name" value="Glyco_trans_25"/>
</dbReference>
<accession>A0A9X3S2D1</accession>
<dbReference type="AlphaFoldDB" id="A0A9X3S2D1"/>
<evidence type="ECO:0000313" key="2">
    <source>
        <dbReference type="EMBL" id="MDA0164460.1"/>
    </source>
</evidence>
<proteinExistence type="predicted"/>
<dbReference type="RefSeq" id="WP_270043713.1">
    <property type="nucleotide sequence ID" value="NZ_JAPDOD010000034.1"/>
</dbReference>
<name>A0A9X3S2D1_9ACTN</name>
<evidence type="ECO:0000313" key="3">
    <source>
        <dbReference type="Proteomes" id="UP001149140"/>
    </source>
</evidence>
<keyword evidence="3" id="KW-1185">Reference proteome</keyword>
<reference evidence="2" key="1">
    <citation type="submission" date="2022-10" db="EMBL/GenBank/DDBJ databases">
        <title>The WGS of Solirubrobacter ginsenosidimutans DSM 21036.</title>
        <authorList>
            <person name="Jiang Z."/>
        </authorList>
    </citation>
    <scope>NUCLEOTIDE SEQUENCE</scope>
    <source>
        <strain evidence="2">DSM 21036</strain>
    </source>
</reference>
<feature type="domain" description="Glycosyl transferase family 25" evidence="1">
    <location>
        <begin position="2"/>
        <end position="120"/>
    </location>
</feature>
<organism evidence="2 3">
    <name type="scientific">Solirubrobacter ginsenosidimutans</name>
    <dbReference type="NCBI Taxonomy" id="490573"/>
    <lineage>
        <taxon>Bacteria</taxon>
        <taxon>Bacillati</taxon>
        <taxon>Actinomycetota</taxon>
        <taxon>Thermoleophilia</taxon>
        <taxon>Solirubrobacterales</taxon>
        <taxon>Solirubrobacteraceae</taxon>
        <taxon>Solirubrobacter</taxon>
    </lineage>
</organism>
<evidence type="ECO:0000259" key="1">
    <source>
        <dbReference type="Pfam" id="PF01755"/>
    </source>
</evidence>
<dbReference type="Proteomes" id="UP001149140">
    <property type="component" value="Unassembled WGS sequence"/>
</dbReference>